<dbReference type="EMBL" id="CAJOBF010005015">
    <property type="protein sequence ID" value="CAF4160891.1"/>
    <property type="molecule type" value="Genomic_DNA"/>
</dbReference>
<protein>
    <submittedName>
        <fullName evidence="2">Uncharacterized protein</fullName>
    </submittedName>
</protein>
<organism evidence="2 4">
    <name type="scientific">Rotaria magnacalcarata</name>
    <dbReference type="NCBI Taxonomy" id="392030"/>
    <lineage>
        <taxon>Eukaryota</taxon>
        <taxon>Metazoa</taxon>
        <taxon>Spiralia</taxon>
        <taxon>Gnathifera</taxon>
        <taxon>Rotifera</taxon>
        <taxon>Eurotatoria</taxon>
        <taxon>Bdelloidea</taxon>
        <taxon>Philodinida</taxon>
        <taxon>Philodinidae</taxon>
        <taxon>Rotaria</taxon>
    </lineage>
</organism>
<name>A0A816N544_9BILA</name>
<feature type="compositionally biased region" description="Polar residues" evidence="1">
    <location>
        <begin position="28"/>
        <end position="39"/>
    </location>
</feature>
<sequence>MGHTYSKSTSTTVVPSLLQGVPPDITPKPSTVSTASGTTPKSIFESDTNLETYVLVWCDATAVNNTVQNTDLLSRLRSTVNYVKTFDSASSCQQYVLQVESTKRIILISSITIAASLLPQIHALPQMYAIYVYGLKETNVNDQSFAAYSKIRAILSTIDEVISRVAADRIVRRQQFDDTVVFQISNENHNRSDIKSSQSARILWFQLLIDYIIRLSEGPSFPELIDTCRKQYAGNVFDMALIEEFEDQYQSDKAIWWYTKESFV</sequence>
<dbReference type="AlphaFoldDB" id="A0A816N544"/>
<evidence type="ECO:0000313" key="2">
    <source>
        <dbReference type="EMBL" id="CAF2030089.1"/>
    </source>
</evidence>
<comment type="caution">
    <text evidence="2">The sequence shown here is derived from an EMBL/GenBank/DDBJ whole genome shotgun (WGS) entry which is preliminary data.</text>
</comment>
<evidence type="ECO:0000313" key="4">
    <source>
        <dbReference type="Proteomes" id="UP000663887"/>
    </source>
</evidence>
<proteinExistence type="predicted"/>
<accession>A0A816N544</accession>
<feature type="region of interest" description="Disordered" evidence="1">
    <location>
        <begin position="18"/>
        <end position="39"/>
    </location>
</feature>
<gene>
    <name evidence="3" type="ORF">UXM345_LOCUS25688</name>
    <name evidence="2" type="ORF">XDN619_LOCUS4952</name>
</gene>
<evidence type="ECO:0000313" key="3">
    <source>
        <dbReference type="EMBL" id="CAF4160891.1"/>
    </source>
</evidence>
<dbReference type="Proteomes" id="UP000663887">
    <property type="component" value="Unassembled WGS sequence"/>
</dbReference>
<evidence type="ECO:0000256" key="1">
    <source>
        <dbReference type="SAM" id="MobiDB-lite"/>
    </source>
</evidence>
<dbReference type="EMBL" id="CAJNRG010001246">
    <property type="protein sequence ID" value="CAF2030089.1"/>
    <property type="molecule type" value="Genomic_DNA"/>
</dbReference>
<reference evidence="2" key="1">
    <citation type="submission" date="2021-02" db="EMBL/GenBank/DDBJ databases">
        <authorList>
            <person name="Nowell W R."/>
        </authorList>
    </citation>
    <scope>NUCLEOTIDE SEQUENCE</scope>
</reference>
<dbReference type="Proteomes" id="UP000663842">
    <property type="component" value="Unassembled WGS sequence"/>
</dbReference>